<dbReference type="Pfam" id="PF04545">
    <property type="entry name" value="Sigma70_r4"/>
    <property type="match status" value="1"/>
</dbReference>
<keyword evidence="4" id="KW-0238">DNA-binding</keyword>
<feature type="domain" description="RNA polymerase sigma-70 region 2" evidence="6">
    <location>
        <begin position="36"/>
        <end position="84"/>
    </location>
</feature>
<dbReference type="PANTHER" id="PTHR43133">
    <property type="entry name" value="RNA POLYMERASE ECF-TYPE SIGMA FACTO"/>
    <property type="match status" value="1"/>
</dbReference>
<comment type="similarity">
    <text evidence="1">Belongs to the sigma-70 factor family. ECF subfamily.</text>
</comment>
<evidence type="ECO:0000256" key="1">
    <source>
        <dbReference type="ARBA" id="ARBA00010641"/>
    </source>
</evidence>
<proteinExistence type="inferred from homology"/>
<evidence type="ECO:0000256" key="3">
    <source>
        <dbReference type="ARBA" id="ARBA00023082"/>
    </source>
</evidence>
<dbReference type="SUPFAM" id="SSF88946">
    <property type="entry name" value="Sigma2 domain of RNA polymerase sigma factors"/>
    <property type="match status" value="1"/>
</dbReference>
<dbReference type="SUPFAM" id="SSF88659">
    <property type="entry name" value="Sigma3 and sigma4 domains of RNA polymerase sigma factors"/>
    <property type="match status" value="1"/>
</dbReference>
<organism evidence="8 9">
    <name type="scientific">Roseimaritima ulvae</name>
    <dbReference type="NCBI Taxonomy" id="980254"/>
    <lineage>
        <taxon>Bacteria</taxon>
        <taxon>Pseudomonadati</taxon>
        <taxon>Planctomycetota</taxon>
        <taxon>Planctomycetia</taxon>
        <taxon>Pirellulales</taxon>
        <taxon>Pirellulaceae</taxon>
        <taxon>Roseimaritima</taxon>
    </lineage>
</organism>
<dbReference type="EMBL" id="CP042914">
    <property type="protein sequence ID" value="QEG39196.1"/>
    <property type="molecule type" value="Genomic_DNA"/>
</dbReference>
<dbReference type="InterPro" id="IPR007627">
    <property type="entry name" value="RNA_pol_sigma70_r2"/>
</dbReference>
<feature type="domain" description="RNA polymerase sigma-70 region 4" evidence="7">
    <location>
        <begin position="136"/>
        <end position="185"/>
    </location>
</feature>
<accession>A0A5B9QQ80</accession>
<evidence type="ECO:0000256" key="2">
    <source>
        <dbReference type="ARBA" id="ARBA00023015"/>
    </source>
</evidence>
<keyword evidence="9" id="KW-1185">Reference proteome</keyword>
<dbReference type="InterPro" id="IPR013324">
    <property type="entry name" value="RNA_pol_sigma_r3/r4-like"/>
</dbReference>
<dbReference type="GO" id="GO:0016987">
    <property type="term" value="F:sigma factor activity"/>
    <property type="evidence" value="ECO:0007669"/>
    <property type="project" value="UniProtKB-KW"/>
</dbReference>
<dbReference type="InterPro" id="IPR014284">
    <property type="entry name" value="RNA_pol_sigma-70_dom"/>
</dbReference>
<dbReference type="GO" id="GO:0006352">
    <property type="term" value="P:DNA-templated transcription initiation"/>
    <property type="evidence" value="ECO:0007669"/>
    <property type="project" value="InterPro"/>
</dbReference>
<evidence type="ECO:0000259" key="6">
    <source>
        <dbReference type="Pfam" id="PF04542"/>
    </source>
</evidence>
<dbReference type="OrthoDB" id="291735at2"/>
<reference evidence="8 9" key="1">
    <citation type="submission" date="2019-08" db="EMBL/GenBank/DDBJ databases">
        <title>Deep-cultivation of Planctomycetes and their phenomic and genomic characterization uncovers novel biology.</title>
        <authorList>
            <person name="Wiegand S."/>
            <person name="Jogler M."/>
            <person name="Boedeker C."/>
            <person name="Pinto D."/>
            <person name="Vollmers J."/>
            <person name="Rivas-Marin E."/>
            <person name="Kohn T."/>
            <person name="Peeters S.H."/>
            <person name="Heuer A."/>
            <person name="Rast P."/>
            <person name="Oberbeckmann S."/>
            <person name="Bunk B."/>
            <person name="Jeske O."/>
            <person name="Meyerdierks A."/>
            <person name="Storesund J.E."/>
            <person name="Kallscheuer N."/>
            <person name="Luecker S."/>
            <person name="Lage O.M."/>
            <person name="Pohl T."/>
            <person name="Merkel B.J."/>
            <person name="Hornburger P."/>
            <person name="Mueller R.-W."/>
            <person name="Bruemmer F."/>
            <person name="Labrenz M."/>
            <person name="Spormann A.M."/>
            <person name="Op den Camp H."/>
            <person name="Overmann J."/>
            <person name="Amann R."/>
            <person name="Jetten M.S.M."/>
            <person name="Mascher T."/>
            <person name="Medema M.H."/>
            <person name="Devos D.P."/>
            <person name="Kaster A.-K."/>
            <person name="Ovreas L."/>
            <person name="Rohde M."/>
            <person name="Galperin M.Y."/>
            <person name="Jogler C."/>
        </authorList>
    </citation>
    <scope>NUCLEOTIDE SEQUENCE [LARGE SCALE GENOMIC DNA]</scope>
    <source>
        <strain evidence="8 9">UC8</strain>
    </source>
</reference>
<dbReference type="GO" id="GO:0003677">
    <property type="term" value="F:DNA binding"/>
    <property type="evidence" value="ECO:0007669"/>
    <property type="project" value="UniProtKB-KW"/>
</dbReference>
<evidence type="ECO:0000256" key="4">
    <source>
        <dbReference type="ARBA" id="ARBA00023125"/>
    </source>
</evidence>
<evidence type="ECO:0000256" key="5">
    <source>
        <dbReference type="ARBA" id="ARBA00023163"/>
    </source>
</evidence>
<keyword evidence="2" id="KW-0805">Transcription regulation</keyword>
<dbReference type="InterPro" id="IPR039425">
    <property type="entry name" value="RNA_pol_sigma-70-like"/>
</dbReference>
<name>A0A5B9QQ80_9BACT</name>
<dbReference type="Gene3D" id="1.10.1740.10">
    <property type="match status" value="1"/>
</dbReference>
<evidence type="ECO:0000259" key="7">
    <source>
        <dbReference type="Pfam" id="PF04545"/>
    </source>
</evidence>
<dbReference type="CDD" id="cd06171">
    <property type="entry name" value="Sigma70_r4"/>
    <property type="match status" value="1"/>
</dbReference>
<dbReference type="Pfam" id="PF04542">
    <property type="entry name" value="Sigma70_r2"/>
    <property type="match status" value="1"/>
</dbReference>
<dbReference type="PANTHER" id="PTHR43133:SF8">
    <property type="entry name" value="RNA POLYMERASE SIGMA FACTOR HI_1459-RELATED"/>
    <property type="match status" value="1"/>
</dbReference>
<keyword evidence="5" id="KW-0804">Transcription</keyword>
<dbReference type="KEGG" id="rul:UC8_11570"/>
<dbReference type="InterPro" id="IPR007630">
    <property type="entry name" value="RNA_pol_sigma70_r4"/>
</dbReference>
<dbReference type="RefSeq" id="WP_068138399.1">
    <property type="nucleotide sequence ID" value="NZ_CP042914.1"/>
</dbReference>
<dbReference type="Gene3D" id="1.10.10.10">
    <property type="entry name" value="Winged helix-like DNA-binding domain superfamily/Winged helix DNA-binding domain"/>
    <property type="match status" value="1"/>
</dbReference>
<dbReference type="InterPro" id="IPR036388">
    <property type="entry name" value="WH-like_DNA-bd_sf"/>
</dbReference>
<keyword evidence="3" id="KW-0731">Sigma factor</keyword>
<evidence type="ECO:0000313" key="9">
    <source>
        <dbReference type="Proteomes" id="UP000325286"/>
    </source>
</evidence>
<dbReference type="NCBIfam" id="TIGR02937">
    <property type="entry name" value="sigma70-ECF"/>
    <property type="match status" value="1"/>
</dbReference>
<dbReference type="Proteomes" id="UP000325286">
    <property type="component" value="Chromosome"/>
</dbReference>
<gene>
    <name evidence="8" type="ORF">UC8_11570</name>
</gene>
<sequence length="186" mass="20836">MKTEPEQELCDSWSIGRLRPWLQMVAEHEMPAALRGRLEPSDLVQQTLLQAWQGAGGLSDATHAQRLAWLRTILKNTIRDQQRAALAGKRGRGKERLASEVFHDPEARISQHAVAPPAAASAELVAAETAAELAAAIRGLPELQRRVIELRHYEDLSHAEIAVRLDKTESAIRMLWVRALRNLKHE</sequence>
<evidence type="ECO:0000313" key="8">
    <source>
        <dbReference type="EMBL" id="QEG39196.1"/>
    </source>
</evidence>
<dbReference type="InterPro" id="IPR013325">
    <property type="entry name" value="RNA_pol_sigma_r2"/>
</dbReference>
<dbReference type="AlphaFoldDB" id="A0A5B9QQ80"/>
<protein>
    <submittedName>
        <fullName evidence="8">RNA polymerase sigma factor</fullName>
    </submittedName>
</protein>